<dbReference type="GO" id="GO:0004298">
    <property type="term" value="F:threonine-type endopeptidase activity"/>
    <property type="evidence" value="ECO:0007669"/>
    <property type="project" value="InterPro"/>
</dbReference>
<dbReference type="SUPFAM" id="SSF56235">
    <property type="entry name" value="N-terminal nucleophile aminohydrolases (Ntn hydrolases)"/>
    <property type="match status" value="1"/>
</dbReference>
<evidence type="ECO:0000313" key="6">
    <source>
        <dbReference type="Proteomes" id="UP000197619"/>
    </source>
</evidence>
<dbReference type="InterPro" id="IPR029055">
    <property type="entry name" value="Ntn_hydrolases_N"/>
</dbReference>
<dbReference type="CDD" id="cd04514">
    <property type="entry name" value="Taspase1_like"/>
    <property type="match status" value="1"/>
</dbReference>
<feature type="active site" description="Nucleophile" evidence="2">
    <location>
        <position position="258"/>
    </location>
</feature>
<dbReference type="Pfam" id="PF01112">
    <property type="entry name" value="Asparaginase_2"/>
    <property type="match status" value="1"/>
</dbReference>
<dbReference type="InterPro" id="IPR000246">
    <property type="entry name" value="Peptidase_T2"/>
</dbReference>
<dbReference type="GO" id="GO:0005737">
    <property type="term" value="C:cytoplasm"/>
    <property type="evidence" value="ECO:0007669"/>
    <property type="project" value="TreeGrafter"/>
</dbReference>
<dbReference type="GO" id="GO:0051604">
    <property type="term" value="P:protein maturation"/>
    <property type="evidence" value="ECO:0007669"/>
    <property type="project" value="TreeGrafter"/>
</dbReference>
<evidence type="ECO:0000256" key="4">
    <source>
        <dbReference type="SAM" id="Coils"/>
    </source>
</evidence>
<comment type="similarity">
    <text evidence="1">Belongs to the Ntn-hydrolase family.</text>
</comment>
<feature type="site" description="Cleavage; by autolysis" evidence="3">
    <location>
        <begin position="257"/>
        <end position="258"/>
    </location>
</feature>
<protein>
    <submittedName>
        <fullName evidence="5">Threonine aspartase 1</fullName>
    </submittedName>
</protein>
<dbReference type="EMBL" id="MUZQ01000159">
    <property type="protein sequence ID" value="OWK56404.1"/>
    <property type="molecule type" value="Genomic_DNA"/>
</dbReference>
<keyword evidence="4" id="KW-0175">Coiled coil</keyword>
<reference evidence="5 6" key="1">
    <citation type="submission" date="2017-05" db="EMBL/GenBank/DDBJ databases">
        <title>Genome of assembly of the Bengalese finch, Lonchura striata domestica.</title>
        <authorList>
            <person name="Colquitt B.M."/>
            <person name="Brainard M.S."/>
        </authorList>
    </citation>
    <scope>NUCLEOTIDE SEQUENCE [LARGE SCALE GENOMIC DNA]</scope>
    <source>
        <strain evidence="5">White83orange57</strain>
    </source>
</reference>
<keyword evidence="6" id="KW-1185">Reference proteome</keyword>
<accession>A0A218URL6</accession>
<dbReference type="AlphaFoldDB" id="A0A218URL6"/>
<dbReference type="Proteomes" id="UP000197619">
    <property type="component" value="Unassembled WGS sequence"/>
</dbReference>
<dbReference type="InterPro" id="IPR037464">
    <property type="entry name" value="Taspase1"/>
</dbReference>
<comment type="caution">
    <text evidence="5">The sequence shown here is derived from an EMBL/GenBank/DDBJ whole genome shotgun (WGS) entry which is preliminary data.</text>
</comment>
<dbReference type="PANTHER" id="PTHR10188:SF8">
    <property type="entry name" value="THREONINE ASPARTASE 1"/>
    <property type="match status" value="1"/>
</dbReference>
<evidence type="ECO:0000256" key="1">
    <source>
        <dbReference type="ARBA" id="ARBA00010872"/>
    </source>
</evidence>
<evidence type="ECO:0000313" key="5">
    <source>
        <dbReference type="EMBL" id="OWK56404.1"/>
    </source>
</evidence>
<dbReference type="Gene3D" id="3.60.20.30">
    <property type="entry name" value="(Glycosyl)asparaginase"/>
    <property type="match status" value="1"/>
</dbReference>
<evidence type="ECO:0000256" key="3">
    <source>
        <dbReference type="PIRSR" id="PIRSR600246-3"/>
    </source>
</evidence>
<evidence type="ECO:0000256" key="2">
    <source>
        <dbReference type="PIRSR" id="PIRSR600246-1"/>
    </source>
</evidence>
<gene>
    <name evidence="5" type="primary">TASP1</name>
    <name evidence="5" type="ORF">RLOC_00010297</name>
</gene>
<proteinExistence type="inferred from homology"/>
<feature type="coiled-coil region" evidence="4">
    <location>
        <begin position="223"/>
        <end position="250"/>
    </location>
</feature>
<organism evidence="5 6">
    <name type="scientific">Lonchura striata</name>
    <name type="common">white-rumped munia</name>
    <dbReference type="NCBI Taxonomy" id="40157"/>
    <lineage>
        <taxon>Eukaryota</taxon>
        <taxon>Metazoa</taxon>
        <taxon>Chordata</taxon>
        <taxon>Craniata</taxon>
        <taxon>Vertebrata</taxon>
        <taxon>Euteleostomi</taxon>
        <taxon>Archelosauria</taxon>
        <taxon>Archosauria</taxon>
        <taxon>Dinosauria</taxon>
        <taxon>Saurischia</taxon>
        <taxon>Theropoda</taxon>
        <taxon>Coelurosauria</taxon>
        <taxon>Aves</taxon>
        <taxon>Neognathae</taxon>
        <taxon>Neoaves</taxon>
        <taxon>Telluraves</taxon>
        <taxon>Australaves</taxon>
        <taxon>Passeriformes</taxon>
        <taxon>Passeroidea</taxon>
        <taxon>Estrildidae</taxon>
        <taxon>Estrildinae</taxon>
        <taxon>Lonchura</taxon>
    </lineage>
</organism>
<name>A0A218URL6_9PASE</name>
<dbReference type="STRING" id="299123.ENSLSDP00000019666"/>
<dbReference type="PANTHER" id="PTHR10188">
    <property type="entry name" value="L-ASPARAGINASE"/>
    <property type="match status" value="1"/>
</dbReference>
<sequence length="323" mass="34592">MIMEKGISSVEVLPSKSSQVTAVKVVVKEPETKQTQRGKRVGFVLVHAGKMWKQNSWNGNSSIMYFPSVSIAGAGYHSESKAKEYKHVCKRACQKAIEKLQAGALATDAVTAALIELEDSPFTNAGLGSNLNLLGEIECDASIMDGKSLNFGAVGALSGMLIIKLTADLSAKINFGVFITDLKGDLFFLVGEGAYRWAVDHGIPACPPGIMATRFSLAAFKRNKRKLELAEKVETDLIQLKKRRQSNEKENDSGTLDTVGAVVVDQEGNVAAAVSSGGLALKHPGRVGQAALYGCGCWAENTGAHNPYSTAVSTSGIYYFYKY</sequence>